<comment type="caution">
    <text evidence="2">The sequence shown here is derived from an EMBL/GenBank/DDBJ whole genome shotgun (WGS) entry which is preliminary data.</text>
</comment>
<evidence type="ECO:0000256" key="1">
    <source>
        <dbReference type="SAM" id="Phobius"/>
    </source>
</evidence>
<evidence type="ECO:0000313" key="2">
    <source>
        <dbReference type="EMBL" id="OWY36266.1"/>
    </source>
</evidence>
<evidence type="ECO:0008006" key="4">
    <source>
        <dbReference type="Google" id="ProtNLM"/>
    </source>
</evidence>
<dbReference type="RefSeq" id="WP_088753810.1">
    <property type="nucleotide sequence ID" value="NZ_NJGV01000002.1"/>
</dbReference>
<accession>A0A225SY80</accession>
<sequence>MTDPTLPPRRPPRWRRRLLAPLIYTAALLLMLEEWLWDATQAVLARIPEWPWLVRLQRWVERLSPYAALLIFLAPTLLLLPVKILALMSIAHGHPSLGLIIVLTAKVLGTALVARIYALTRRSLLSLDWFQRYHTRLLELKARLTAQLQATAGWQQVQRLIKAVKSAIGEFKGKLAARMAMRPGAPSSRLLRLLRRLVARMRSK</sequence>
<keyword evidence="1" id="KW-0472">Membrane</keyword>
<protein>
    <recommendedName>
        <fullName evidence="4">Transmembrane protein</fullName>
    </recommendedName>
</protein>
<feature type="transmembrane region" description="Helical" evidence="1">
    <location>
        <begin position="66"/>
        <end position="85"/>
    </location>
</feature>
<proteinExistence type="predicted"/>
<keyword evidence="1" id="KW-1133">Transmembrane helix</keyword>
<dbReference type="EMBL" id="NJGV01000002">
    <property type="protein sequence ID" value="OWY36266.1"/>
    <property type="molecule type" value="Genomic_DNA"/>
</dbReference>
<keyword evidence="3" id="KW-1185">Reference proteome</keyword>
<feature type="transmembrane region" description="Helical" evidence="1">
    <location>
        <begin position="97"/>
        <end position="118"/>
    </location>
</feature>
<name>A0A225SY80_9BURK</name>
<dbReference type="Proteomes" id="UP000214747">
    <property type="component" value="Unassembled WGS sequence"/>
</dbReference>
<gene>
    <name evidence="2" type="ORF">CEJ45_03400</name>
</gene>
<reference evidence="2 3" key="1">
    <citation type="journal article" date="2010" name="Int. J. Syst. Evol. Microbiol.">
        <title>Reclassification of Herbaspirillum putei as a later heterotypic synonym of Herbaspirillum huttiense, with the description of H. huttiense subsp. huttiense subsp. nov. and H. huttiense subsp. putei subsp. nov., comb. nov., and description of Herbaspirillum aquaticum sp. nov.</title>
        <authorList>
            <person name="Dobritsa A.P."/>
            <person name="Reddy M.C."/>
            <person name="Samadpour M."/>
        </authorList>
    </citation>
    <scope>NUCLEOTIDE SEQUENCE [LARGE SCALE GENOMIC DNA]</scope>
    <source>
        <strain evidence="2 3">IEH 4430</strain>
    </source>
</reference>
<keyword evidence="1" id="KW-0812">Transmembrane</keyword>
<organism evidence="2 3">
    <name type="scientific">Herbaspirillum aquaticum</name>
    <dbReference type="NCBI Taxonomy" id="568783"/>
    <lineage>
        <taxon>Bacteria</taxon>
        <taxon>Pseudomonadati</taxon>
        <taxon>Pseudomonadota</taxon>
        <taxon>Betaproteobacteria</taxon>
        <taxon>Burkholderiales</taxon>
        <taxon>Oxalobacteraceae</taxon>
        <taxon>Herbaspirillum</taxon>
    </lineage>
</organism>
<dbReference type="AlphaFoldDB" id="A0A225SY80"/>
<evidence type="ECO:0000313" key="3">
    <source>
        <dbReference type="Proteomes" id="UP000214747"/>
    </source>
</evidence>